<feature type="transmembrane region" description="Helical" evidence="6">
    <location>
        <begin position="9"/>
        <end position="30"/>
    </location>
</feature>
<feature type="transmembrane region" description="Helical" evidence="6">
    <location>
        <begin position="370"/>
        <end position="387"/>
    </location>
</feature>
<feature type="transmembrane region" description="Helical" evidence="6">
    <location>
        <begin position="42"/>
        <end position="63"/>
    </location>
</feature>
<feature type="transmembrane region" description="Helical" evidence="6">
    <location>
        <begin position="84"/>
        <end position="111"/>
    </location>
</feature>
<protein>
    <submittedName>
        <fullName evidence="7">Amino acid efflux transporter</fullName>
    </submittedName>
</protein>
<keyword evidence="5 6" id="KW-0472">Membrane</keyword>
<evidence type="ECO:0000256" key="1">
    <source>
        <dbReference type="ARBA" id="ARBA00004651"/>
    </source>
</evidence>
<reference evidence="7 9" key="1">
    <citation type="submission" date="2015-09" db="EMBL/GenBank/DDBJ databases">
        <title>Identification and resolution of microdiversity through metagenomic sequencing of parallel consortia.</title>
        <authorList>
            <person name="Nelson W.C."/>
            <person name="Romine M.F."/>
            <person name="Lindemann S.R."/>
        </authorList>
    </citation>
    <scope>NUCLEOTIDE SEQUENCE [LARGE SCALE GENOMIC DNA]</scope>
    <source>
        <strain evidence="7">HL-109</strain>
    </source>
</reference>
<evidence type="ECO:0000256" key="5">
    <source>
        <dbReference type="ARBA" id="ARBA00023136"/>
    </source>
</evidence>
<dbReference type="STRING" id="1653334.GA0071312_1251"/>
<feature type="transmembrane region" description="Helical" evidence="6">
    <location>
        <begin position="144"/>
        <end position="167"/>
    </location>
</feature>
<name>A0A0P7X6C3_9HYPH</name>
<dbReference type="EMBL" id="FMBM01000001">
    <property type="protein sequence ID" value="SCC79937.1"/>
    <property type="molecule type" value="Genomic_DNA"/>
</dbReference>
<accession>A0A0P7X6C3</accession>
<dbReference type="Proteomes" id="UP000050497">
    <property type="component" value="Unassembled WGS sequence"/>
</dbReference>
<comment type="subcellular location">
    <subcellularLocation>
        <location evidence="1">Cell membrane</location>
        <topology evidence="1">Multi-pass membrane protein</topology>
    </subcellularLocation>
</comment>
<keyword evidence="3 6" id="KW-0812">Transmembrane</keyword>
<dbReference type="PIRSF" id="PIRSF006060">
    <property type="entry name" value="AA_transporter"/>
    <property type="match status" value="1"/>
</dbReference>
<gene>
    <name evidence="7" type="primary">yjeH</name>
    <name evidence="8" type="ORF">GA0071312_1251</name>
    <name evidence="7" type="ORF">HLUCCO17_10795</name>
</gene>
<dbReference type="AlphaFoldDB" id="A0A0P7X6C3"/>
<keyword evidence="2" id="KW-1003">Cell membrane</keyword>
<dbReference type="PANTHER" id="PTHR42770">
    <property type="entry name" value="AMINO ACID TRANSPORTER-RELATED"/>
    <property type="match status" value="1"/>
</dbReference>
<feature type="transmembrane region" description="Helical" evidence="6">
    <location>
        <begin position="221"/>
        <end position="246"/>
    </location>
</feature>
<dbReference type="GO" id="GO:0005886">
    <property type="term" value="C:plasma membrane"/>
    <property type="evidence" value="ECO:0007669"/>
    <property type="project" value="UniProtKB-SubCell"/>
</dbReference>
<organism evidence="7 9">
    <name type="scientific">Saliniramus fredricksonii</name>
    <dbReference type="NCBI Taxonomy" id="1653334"/>
    <lineage>
        <taxon>Bacteria</taxon>
        <taxon>Pseudomonadati</taxon>
        <taxon>Pseudomonadota</taxon>
        <taxon>Alphaproteobacteria</taxon>
        <taxon>Hyphomicrobiales</taxon>
        <taxon>Salinarimonadaceae</taxon>
        <taxon>Saliniramus</taxon>
    </lineage>
</organism>
<proteinExistence type="predicted"/>
<dbReference type="RefSeq" id="WP_074444012.1">
    <property type="nucleotide sequence ID" value="NZ_FMBM01000001.1"/>
</dbReference>
<sequence length="412" mass="43023">MSDLKQTLGIFRGTGMMLNIVLGAGLLTLPGLAYRELGAEAVWIWLACGGAAIPLLVVFAMIGRLYPDAGGIPALAGRIFGHRAYVMSTFLFFGAVALGLPAIAITGGYYASAFIDLSPYLLAALLLVAAALVNLLSAELAGRVGGVIASMLIAVLFALVVFGFVAVGTGSEDRAIAGPALQHDMTTYAAVFMMVFFAFTGWEVAAHLSEEFKRPARDFPLAMAFSFVIAIAFYLALAIIIAGSDISDHFEAPFAALFADHYGEYAGLLVAAVAVLLIFANLSAAVWAVSRMVLSTARSGLLPARLAATTNGTPLRSVLVVVITLLTAIALAAYDLLPLGDLLAYAGQNFLILYGIAALVLLFAVTDWRIRGAALVAITTVLAVMALRDPLAMLYPAALVILGALVPRPAPA</sequence>
<feature type="transmembrane region" description="Helical" evidence="6">
    <location>
        <begin position="315"/>
        <end position="336"/>
    </location>
</feature>
<dbReference type="Pfam" id="PF13520">
    <property type="entry name" value="AA_permease_2"/>
    <property type="match status" value="1"/>
</dbReference>
<evidence type="ECO:0000313" key="10">
    <source>
        <dbReference type="Proteomes" id="UP000182800"/>
    </source>
</evidence>
<evidence type="ECO:0000256" key="6">
    <source>
        <dbReference type="SAM" id="Phobius"/>
    </source>
</evidence>
<keyword evidence="4 6" id="KW-1133">Transmembrane helix</keyword>
<evidence type="ECO:0000256" key="3">
    <source>
        <dbReference type="ARBA" id="ARBA00022692"/>
    </source>
</evidence>
<evidence type="ECO:0000313" key="7">
    <source>
        <dbReference type="EMBL" id="KPQ10544.1"/>
    </source>
</evidence>
<keyword evidence="10" id="KW-1185">Reference proteome</keyword>
<feature type="transmembrane region" description="Helical" evidence="6">
    <location>
        <begin position="266"/>
        <end position="294"/>
    </location>
</feature>
<evidence type="ECO:0000256" key="2">
    <source>
        <dbReference type="ARBA" id="ARBA00022475"/>
    </source>
</evidence>
<comment type="caution">
    <text evidence="7">The sequence shown here is derived from an EMBL/GenBank/DDBJ whole genome shotgun (WGS) entry which is preliminary data.</text>
</comment>
<dbReference type="GO" id="GO:0022857">
    <property type="term" value="F:transmembrane transporter activity"/>
    <property type="evidence" value="ECO:0007669"/>
    <property type="project" value="InterPro"/>
</dbReference>
<dbReference type="InterPro" id="IPR002293">
    <property type="entry name" value="AA/rel_permease1"/>
</dbReference>
<evidence type="ECO:0000313" key="8">
    <source>
        <dbReference type="EMBL" id="SCC79937.1"/>
    </source>
</evidence>
<dbReference type="Gene3D" id="1.20.1740.10">
    <property type="entry name" value="Amino acid/polyamine transporter I"/>
    <property type="match status" value="1"/>
</dbReference>
<evidence type="ECO:0000256" key="4">
    <source>
        <dbReference type="ARBA" id="ARBA00022989"/>
    </source>
</evidence>
<dbReference type="PANTHER" id="PTHR42770:SF13">
    <property type="entry name" value="L-METHIONINE_BRANCHED-CHAIN AMINO ACID EXPORTER YJEH"/>
    <property type="match status" value="1"/>
</dbReference>
<dbReference type="InterPro" id="IPR050367">
    <property type="entry name" value="APC_superfamily"/>
</dbReference>
<evidence type="ECO:0000313" key="9">
    <source>
        <dbReference type="Proteomes" id="UP000050497"/>
    </source>
</evidence>
<reference evidence="8 10" key="2">
    <citation type="submission" date="2016-08" db="EMBL/GenBank/DDBJ databases">
        <authorList>
            <person name="Varghese N."/>
            <person name="Submissions Spin"/>
        </authorList>
    </citation>
    <scope>NUCLEOTIDE SEQUENCE [LARGE SCALE GENOMIC DNA]</scope>
    <source>
        <strain evidence="8 10">HL-109</strain>
    </source>
</reference>
<feature type="transmembrane region" description="Helical" evidence="6">
    <location>
        <begin position="117"/>
        <end position="137"/>
    </location>
</feature>
<feature type="transmembrane region" description="Helical" evidence="6">
    <location>
        <begin position="342"/>
        <end position="363"/>
    </location>
</feature>
<feature type="transmembrane region" description="Helical" evidence="6">
    <location>
        <begin position="187"/>
        <end position="209"/>
    </location>
</feature>
<dbReference type="OrthoDB" id="9762947at2"/>
<dbReference type="EMBL" id="LJSX01000015">
    <property type="protein sequence ID" value="KPQ10544.1"/>
    <property type="molecule type" value="Genomic_DNA"/>
</dbReference>
<dbReference type="PATRIC" id="fig|1653334.4.peg.3494"/>
<dbReference type="Proteomes" id="UP000182800">
    <property type="component" value="Unassembled WGS sequence"/>
</dbReference>